<dbReference type="SUPFAM" id="SSF49464">
    <property type="entry name" value="Carboxypeptidase regulatory domain-like"/>
    <property type="match status" value="1"/>
</dbReference>
<keyword evidence="3" id="KW-1185">Reference proteome</keyword>
<dbReference type="InterPro" id="IPR008969">
    <property type="entry name" value="CarboxyPept-like_regulatory"/>
</dbReference>
<dbReference type="GO" id="GO:0005886">
    <property type="term" value="C:plasma membrane"/>
    <property type="evidence" value="ECO:0007669"/>
    <property type="project" value="UniProtKB-SubCell"/>
</dbReference>
<dbReference type="AlphaFoldDB" id="A0A2U9IHW3"/>
<gene>
    <name evidence="2" type="ORF">DFR85_13940</name>
</gene>
<name>A0A2U9IHW3_9CREN</name>
<accession>A0A2U9IHW3</accession>
<feature type="transmembrane region" description="Helical" evidence="1">
    <location>
        <begin position="12"/>
        <end position="33"/>
    </location>
</feature>
<reference evidence="2 3" key="1">
    <citation type="submission" date="2018-05" db="EMBL/GenBank/DDBJ databases">
        <title>Complete Genome Sequences of Extremely Thermoacidophilic, Metal-Mobilizing Type-Strain Members of the Archaeal Family Sulfolobaceae: Acidianus brierleyi DSM-1651T, Acidianus sulfidivorans DSM-18786T, Metallosphaera hakonensis DSM-7519T, and Metallosphaera prunae DSM-10039T.</title>
        <authorList>
            <person name="Counts J.A."/>
            <person name="Kelly R.M."/>
        </authorList>
    </citation>
    <scope>NUCLEOTIDE SEQUENCE [LARGE SCALE GENOMIC DNA]</scope>
    <source>
        <strain evidence="2 3">DSM 1651</strain>
    </source>
</reference>
<feature type="transmembrane region" description="Helical" evidence="1">
    <location>
        <begin position="442"/>
        <end position="464"/>
    </location>
</feature>
<dbReference type="EMBL" id="CP029289">
    <property type="protein sequence ID" value="AWR95524.1"/>
    <property type="molecule type" value="Genomic_DNA"/>
</dbReference>
<feature type="transmembrane region" description="Helical" evidence="1">
    <location>
        <begin position="305"/>
        <end position="330"/>
    </location>
</feature>
<dbReference type="GeneID" id="36833278"/>
<feature type="transmembrane region" description="Helical" evidence="1">
    <location>
        <begin position="258"/>
        <end position="278"/>
    </location>
</feature>
<evidence type="ECO:0000313" key="2">
    <source>
        <dbReference type="EMBL" id="AWR95524.1"/>
    </source>
</evidence>
<feature type="transmembrane region" description="Helical" evidence="1">
    <location>
        <begin position="375"/>
        <end position="399"/>
    </location>
</feature>
<evidence type="ECO:0000313" key="3">
    <source>
        <dbReference type="Proteomes" id="UP000248044"/>
    </source>
</evidence>
<evidence type="ECO:0008006" key="4">
    <source>
        <dbReference type="Google" id="ProtNLM"/>
    </source>
</evidence>
<proteinExistence type="predicted"/>
<dbReference type="OrthoDB" id="86287at2157"/>
<keyword evidence="1" id="KW-1133">Transmembrane helix</keyword>
<sequence length="471" mass="51864">MKPVFYDFKRSFLRLSVILFIVIFAAIGIAVSYETYATNVSSNPYYFHNLNVLGVSIQKDNGVEVIGYVFNNHGIPINNAQINVNGASYRTNTSGYFELNLPQSYFEPIAVSYNNQKIEFIPLPVFENGSKYLSAEGIEEGFGYGIQNNVQNNTVKYAFAVINNNGKGTLILAIDTPNNQKVYVSFLNNSFSVTISITSFKYVGNVTSYINFYHLQTPNSIKLLSVGVKSSSSFTFPTTEYYPDGSAIKSLVGGINGVIGGFTFIFPAVMLYLAYILFSKPRDTGALKFILARPITRRELYINRYLGGVLTAIISSFLLTFLSYATLSILVSSSGILLPIDIPLILFVSTSGALIGFFSLVYMLPSFIKSGGAMLGISIFLFLFFQIGLSTIAGIIAFTTGHINEVTQMIYGIYYFNPLGAESYGTYYLGVQYGTTPTVSSVHLPLVILSSIVWIAIPFIIGLIKFNKINI</sequence>
<feature type="transmembrane region" description="Helical" evidence="1">
    <location>
        <begin position="342"/>
        <end position="363"/>
    </location>
</feature>
<keyword evidence="1" id="KW-0472">Membrane</keyword>
<organism evidence="2 3">
    <name type="scientific">Acidianus brierleyi</name>
    <dbReference type="NCBI Taxonomy" id="41673"/>
    <lineage>
        <taxon>Archaea</taxon>
        <taxon>Thermoproteota</taxon>
        <taxon>Thermoprotei</taxon>
        <taxon>Sulfolobales</taxon>
        <taxon>Sulfolobaceae</taxon>
        <taxon>Acidianus</taxon>
    </lineage>
</organism>
<dbReference type="Proteomes" id="UP000248044">
    <property type="component" value="Chromosome"/>
</dbReference>
<keyword evidence="1" id="KW-0812">Transmembrane</keyword>
<protein>
    <recommendedName>
        <fullName evidence="4">ABC transporter permease</fullName>
    </recommendedName>
</protein>
<dbReference type="RefSeq" id="WP_110271402.1">
    <property type="nucleotide sequence ID" value="NZ_CP029289.2"/>
</dbReference>
<evidence type="ECO:0000256" key="1">
    <source>
        <dbReference type="SAM" id="Phobius"/>
    </source>
</evidence>
<dbReference type="Pfam" id="PF12679">
    <property type="entry name" value="ABC2_membrane_2"/>
    <property type="match status" value="1"/>
</dbReference>
<dbReference type="KEGG" id="abri:DFR85_13940"/>
<dbReference type="GO" id="GO:0140359">
    <property type="term" value="F:ABC-type transporter activity"/>
    <property type="evidence" value="ECO:0007669"/>
    <property type="project" value="InterPro"/>
</dbReference>